<feature type="domain" description="NADH-Ubiquinone oxidoreductase (complex I) chain 5 N-terminal" evidence="11">
    <location>
        <begin position="63"/>
        <end position="110"/>
    </location>
</feature>
<dbReference type="InterPro" id="IPR001516">
    <property type="entry name" value="Proton_antipo_N"/>
</dbReference>
<comment type="subcellular location">
    <subcellularLocation>
        <location evidence="1">Cell membrane</location>
        <topology evidence="1">Multi-pass membrane protein</topology>
    </subcellularLocation>
</comment>
<evidence type="ECO:0000256" key="6">
    <source>
        <dbReference type="ARBA" id="ARBA00022989"/>
    </source>
</evidence>
<feature type="transmembrane region" description="Helical" evidence="9">
    <location>
        <begin position="162"/>
        <end position="185"/>
    </location>
</feature>
<feature type="transmembrane region" description="Helical" evidence="9">
    <location>
        <begin position="842"/>
        <end position="865"/>
    </location>
</feature>
<dbReference type="InterPro" id="IPR001750">
    <property type="entry name" value="ND/Mrp_TM"/>
</dbReference>
<feature type="transmembrane region" description="Helical" evidence="9">
    <location>
        <begin position="367"/>
        <end position="388"/>
    </location>
</feature>
<feature type="domain" description="NADH:quinone oxidoreductase/Mrp antiporter transmembrane" evidence="10">
    <location>
        <begin position="126"/>
        <end position="399"/>
    </location>
</feature>
<name>A0A5B8R8N8_9ZZZZ</name>
<feature type="domain" description="Na+/H+ antiporter MnhB subunit-related protein" evidence="12">
    <location>
        <begin position="786"/>
        <end position="906"/>
    </location>
</feature>
<feature type="transmembrane region" description="Helical" evidence="9">
    <location>
        <begin position="810"/>
        <end position="830"/>
    </location>
</feature>
<evidence type="ECO:0000259" key="12">
    <source>
        <dbReference type="Pfam" id="PF04039"/>
    </source>
</evidence>
<dbReference type="InterPro" id="IPR050616">
    <property type="entry name" value="CPA3_Na-H_Antiporter_A"/>
</dbReference>
<feature type="transmembrane region" description="Helical" evidence="9">
    <location>
        <begin position="298"/>
        <end position="316"/>
    </location>
</feature>
<dbReference type="Pfam" id="PF04039">
    <property type="entry name" value="MnhB"/>
    <property type="match status" value="1"/>
</dbReference>
<feature type="transmembrane region" description="Helical" evidence="9">
    <location>
        <begin position="205"/>
        <end position="230"/>
    </location>
</feature>
<feature type="transmembrane region" description="Helical" evidence="9">
    <location>
        <begin position="107"/>
        <end position="125"/>
    </location>
</feature>
<gene>
    <name evidence="15" type="primary">mrpA</name>
    <name evidence="15" type="ORF">KBTEX_00641</name>
</gene>
<feature type="transmembrane region" description="Helical" evidence="9">
    <location>
        <begin position="322"/>
        <end position="346"/>
    </location>
</feature>
<feature type="transmembrane region" description="Helical" evidence="9">
    <location>
        <begin position="784"/>
        <end position="804"/>
    </location>
</feature>
<feature type="transmembrane region" description="Helical" evidence="9">
    <location>
        <begin position="460"/>
        <end position="483"/>
    </location>
</feature>
<feature type="transmembrane region" description="Helical" evidence="9">
    <location>
        <begin position="408"/>
        <end position="428"/>
    </location>
</feature>
<dbReference type="PANTHER" id="PTHR43373">
    <property type="entry name" value="NA(+)/H(+) ANTIPORTER SUBUNIT"/>
    <property type="match status" value="1"/>
</dbReference>
<feature type="transmembrane region" description="Helical" evidence="9">
    <location>
        <begin position="691"/>
        <end position="709"/>
    </location>
</feature>
<dbReference type="Pfam" id="PF00662">
    <property type="entry name" value="Proton_antipo_N"/>
    <property type="match status" value="1"/>
</dbReference>
<evidence type="ECO:0000259" key="10">
    <source>
        <dbReference type="Pfam" id="PF00361"/>
    </source>
</evidence>
<organism evidence="15">
    <name type="scientific">uncultured organism</name>
    <dbReference type="NCBI Taxonomy" id="155900"/>
    <lineage>
        <taxon>unclassified sequences</taxon>
        <taxon>environmental samples</taxon>
    </lineage>
</organism>
<dbReference type="GO" id="GO:0005886">
    <property type="term" value="C:plasma membrane"/>
    <property type="evidence" value="ECO:0007669"/>
    <property type="project" value="UniProtKB-SubCell"/>
</dbReference>
<feature type="transmembrane region" description="Helical" evidence="9">
    <location>
        <begin position="746"/>
        <end position="764"/>
    </location>
</feature>
<evidence type="ECO:0000256" key="1">
    <source>
        <dbReference type="ARBA" id="ARBA00004651"/>
    </source>
</evidence>
<dbReference type="NCBIfam" id="NF009288">
    <property type="entry name" value="PRK12648.1"/>
    <property type="match status" value="1"/>
</dbReference>
<evidence type="ECO:0000256" key="7">
    <source>
        <dbReference type="ARBA" id="ARBA00023065"/>
    </source>
</evidence>
<dbReference type="EMBL" id="MN079082">
    <property type="protein sequence ID" value="QEA04333.1"/>
    <property type="molecule type" value="Genomic_DNA"/>
</dbReference>
<evidence type="ECO:0000256" key="3">
    <source>
        <dbReference type="ARBA" id="ARBA00022449"/>
    </source>
</evidence>
<feature type="transmembrane region" description="Helical" evidence="9">
    <location>
        <begin position="628"/>
        <end position="647"/>
    </location>
</feature>
<keyword evidence="6 9" id="KW-1133">Transmembrane helix</keyword>
<dbReference type="Pfam" id="PF13244">
    <property type="entry name" value="MbhD"/>
    <property type="match status" value="1"/>
</dbReference>
<proteinExistence type="predicted"/>
<feature type="domain" description="MrpA C-terminal/MbhD" evidence="13">
    <location>
        <begin position="613"/>
        <end position="676"/>
    </location>
</feature>
<keyword evidence="2" id="KW-0813">Transport</keyword>
<dbReference type="PANTHER" id="PTHR43373:SF1">
    <property type="entry name" value="NA(+)_H(+) ANTIPORTER SUBUNIT A"/>
    <property type="match status" value="1"/>
</dbReference>
<feature type="domain" description="MrpA C-terminal/MbhE" evidence="14">
    <location>
        <begin position="686"/>
        <end position="766"/>
    </location>
</feature>
<dbReference type="PRINTS" id="PR01434">
    <property type="entry name" value="NADHDHGNASE5"/>
</dbReference>
<evidence type="ECO:0000256" key="4">
    <source>
        <dbReference type="ARBA" id="ARBA00022475"/>
    </source>
</evidence>
<dbReference type="GO" id="GO:0015297">
    <property type="term" value="F:antiporter activity"/>
    <property type="evidence" value="ECO:0007669"/>
    <property type="project" value="UniProtKB-KW"/>
</dbReference>
<evidence type="ECO:0000256" key="2">
    <source>
        <dbReference type="ARBA" id="ARBA00022448"/>
    </source>
</evidence>
<evidence type="ECO:0000256" key="9">
    <source>
        <dbReference type="SAM" id="Phobius"/>
    </source>
</evidence>
<feature type="transmembrane region" description="Helical" evidence="9">
    <location>
        <begin position="242"/>
        <end position="264"/>
    </location>
</feature>
<evidence type="ECO:0000259" key="13">
    <source>
        <dbReference type="Pfam" id="PF13244"/>
    </source>
</evidence>
<evidence type="ECO:0000256" key="5">
    <source>
        <dbReference type="ARBA" id="ARBA00022692"/>
    </source>
</evidence>
<feature type="transmembrane region" description="Helical" evidence="9">
    <location>
        <begin position="131"/>
        <end position="150"/>
    </location>
</feature>
<feature type="transmembrane region" description="Helical" evidence="9">
    <location>
        <begin position="571"/>
        <end position="591"/>
    </location>
</feature>
<dbReference type="GO" id="GO:0006811">
    <property type="term" value="P:monoatomic ion transport"/>
    <property type="evidence" value="ECO:0007669"/>
    <property type="project" value="UniProtKB-KW"/>
</dbReference>
<reference evidence="15" key="1">
    <citation type="submission" date="2019-06" db="EMBL/GenBank/DDBJ databases">
        <authorList>
            <person name="Murdoch R.W."/>
            <person name="Fathepure B."/>
        </authorList>
    </citation>
    <scope>NUCLEOTIDE SEQUENCE</scope>
</reference>
<keyword evidence="8 9" id="KW-0472">Membrane</keyword>
<evidence type="ECO:0000259" key="11">
    <source>
        <dbReference type="Pfam" id="PF00662"/>
    </source>
</evidence>
<feature type="transmembrane region" description="Helical" evidence="9">
    <location>
        <begin position="503"/>
        <end position="522"/>
    </location>
</feature>
<feature type="transmembrane region" description="Helical" evidence="9">
    <location>
        <begin position="603"/>
        <end position="621"/>
    </location>
</feature>
<protein>
    <submittedName>
        <fullName evidence="15">Na(+)/H(+) antiporter subunit A</fullName>
    </submittedName>
</protein>
<evidence type="ECO:0000313" key="15">
    <source>
        <dbReference type="EMBL" id="QEA04333.1"/>
    </source>
</evidence>
<feature type="transmembrane region" description="Helical" evidence="9">
    <location>
        <begin position="885"/>
        <end position="909"/>
    </location>
</feature>
<feature type="transmembrane region" description="Helical" evidence="9">
    <location>
        <begin position="270"/>
        <end position="291"/>
    </location>
</feature>
<keyword evidence="7" id="KW-0406">Ion transport</keyword>
<evidence type="ECO:0000259" key="14">
    <source>
        <dbReference type="Pfam" id="PF20501"/>
    </source>
</evidence>
<feature type="transmembrane region" description="Helical" evidence="9">
    <location>
        <begin position="653"/>
        <end position="671"/>
    </location>
</feature>
<dbReference type="Pfam" id="PF00361">
    <property type="entry name" value="Proton_antipo_M"/>
    <property type="match status" value="1"/>
</dbReference>
<keyword evidence="5 9" id="KW-0812">Transmembrane</keyword>
<sequence>MKLLLIVLLPLAGIVLPPVLVRAGRTASAWAAATPTALALVLLAGLAPTVFEGGVVEASWPWMPALGLNLAFFLDGFGLLFAGLILGIGLLIILYARYYLSEDDPMGRFYAMLLAFMGAMLGIVLSDNILLLVVFWELTSISSFLLIGYWRHRADARQGARMALTVTGAGGLCLLAAAILLGHVVGSYQLQTILAAGDTITASPLYLPILGLVLLGAFTKSAQVPFHFWLPHAMAAPTPVSAYLHSATMVKAGVFLIARLYPALSGTEEWFVLVTVIGLATMVFGAYGALFKDDLKGLLAYSTISHLGLITLLFGLNTQAGVIAGVFHIINHATFKASLFMSAGIIDHETGTRDIRKLGGLRRYMPVTMWLAAIAAASMAGVPLFNGFLSKEMFFTEVVVESERLGGIGWLLPVFATIGGLLSAAYSLRFVHDVFFGDETGALPRHPHEPPRYMRVPVEILILICVIVGVVPSLVISTVLTAAAGGVLLQAPEPFSLALWHGFNIPLVMSVIALAGAVALYYRRDAAERWHERTFPAFTGKGCFESLLAGAIAASRRLTAWLDDGSVQRNVVLVVGAAVVMAAAGGVTGGLDAGSRALTPAPLPAVAVWLMGVIATVVIALRHHDRFLALVATGVVGLLSALTFIYISAPDLALTQLSVEVVSTVLLLLALNVLPKETPHESSPGRRWRDGVLAVAGGGGIAALAYAAMTRPLDSISRYFLETSVPGGGGHNVVNVILVDFRGFDTFGEITVLGIAALCVYALIRDEAHTMASADTEARHPRMLLIGSRVMLPLLAVVTVYVFLRGHNQPGGGFIAGLIAAVAMVTQYMASGVHWTEQRLTGNYFPMIGAGLLTAGFTGLASWLFDVPFLTSTFSHVNWPVVGDFEIASAVAFDLGVFLTVVGSVVLMLSQFGKQQPPVEGR</sequence>
<feature type="transmembrane region" description="Helical" evidence="9">
    <location>
        <begin position="70"/>
        <end position="95"/>
    </location>
</feature>
<dbReference type="InterPro" id="IPR046806">
    <property type="entry name" value="MrpA_C/MbhE"/>
</dbReference>
<accession>A0A5B8R8N8</accession>
<dbReference type="InterPro" id="IPR025383">
    <property type="entry name" value="MrpA_C/MbhD"/>
</dbReference>
<dbReference type="InterPro" id="IPR007182">
    <property type="entry name" value="MnhB"/>
</dbReference>
<dbReference type="AlphaFoldDB" id="A0A5B8R8N8"/>
<keyword evidence="3" id="KW-0050">Antiport</keyword>
<keyword evidence="4" id="KW-1003">Cell membrane</keyword>
<evidence type="ECO:0000256" key="8">
    <source>
        <dbReference type="ARBA" id="ARBA00023136"/>
    </source>
</evidence>
<dbReference type="Pfam" id="PF20501">
    <property type="entry name" value="MbhE"/>
    <property type="match status" value="1"/>
</dbReference>